<keyword evidence="1" id="KW-0175">Coiled coil</keyword>
<evidence type="ECO:0000313" key="4">
    <source>
        <dbReference type="Proteomes" id="UP000309992"/>
    </source>
</evidence>
<name>A0ABY2RT22_9PSEU</name>
<feature type="compositionally biased region" description="Basic and acidic residues" evidence="2">
    <location>
        <begin position="356"/>
        <end position="370"/>
    </location>
</feature>
<dbReference type="EMBL" id="SWMS01000046">
    <property type="protein sequence ID" value="TKG59280.1"/>
    <property type="molecule type" value="Genomic_DNA"/>
</dbReference>
<accession>A0ABY2RT22</accession>
<keyword evidence="4" id="KW-1185">Reference proteome</keyword>
<evidence type="ECO:0000313" key="3">
    <source>
        <dbReference type="EMBL" id="TKG59280.1"/>
    </source>
</evidence>
<proteinExistence type="predicted"/>
<dbReference type="SUPFAM" id="SSF52540">
    <property type="entry name" value="P-loop containing nucleoside triphosphate hydrolases"/>
    <property type="match status" value="1"/>
</dbReference>
<organism evidence="3 4">
    <name type="scientific">Prauserella endophytica</name>
    <dbReference type="NCBI Taxonomy" id="1592324"/>
    <lineage>
        <taxon>Bacteria</taxon>
        <taxon>Bacillati</taxon>
        <taxon>Actinomycetota</taxon>
        <taxon>Actinomycetes</taxon>
        <taxon>Pseudonocardiales</taxon>
        <taxon>Pseudonocardiaceae</taxon>
        <taxon>Prauserella</taxon>
        <taxon>Prauserella coralliicola group</taxon>
    </lineage>
</organism>
<feature type="compositionally biased region" description="Basic and acidic residues" evidence="2">
    <location>
        <begin position="380"/>
        <end position="393"/>
    </location>
</feature>
<dbReference type="RefSeq" id="WP_137097347.1">
    <property type="nucleotide sequence ID" value="NZ_SWMS01000046.1"/>
</dbReference>
<feature type="coiled-coil region" evidence="1">
    <location>
        <begin position="811"/>
        <end position="852"/>
    </location>
</feature>
<dbReference type="InterPro" id="IPR027417">
    <property type="entry name" value="P-loop_NTPase"/>
</dbReference>
<feature type="region of interest" description="Disordered" evidence="2">
    <location>
        <begin position="605"/>
        <end position="637"/>
    </location>
</feature>
<dbReference type="Proteomes" id="UP000309992">
    <property type="component" value="Unassembled WGS sequence"/>
</dbReference>
<feature type="region of interest" description="Disordered" evidence="2">
    <location>
        <begin position="691"/>
        <end position="717"/>
    </location>
</feature>
<feature type="compositionally biased region" description="Basic and acidic residues" evidence="2">
    <location>
        <begin position="407"/>
        <end position="427"/>
    </location>
</feature>
<dbReference type="PANTHER" id="PTHR23159">
    <property type="entry name" value="CENTROSOMAL PROTEIN 2"/>
    <property type="match status" value="1"/>
</dbReference>
<feature type="region of interest" description="Disordered" evidence="2">
    <location>
        <begin position="959"/>
        <end position="986"/>
    </location>
</feature>
<feature type="compositionally biased region" description="Polar residues" evidence="2">
    <location>
        <begin position="697"/>
        <end position="710"/>
    </location>
</feature>
<reference evidence="3 4" key="1">
    <citation type="journal article" date="2015" name="Antonie Van Leeuwenhoek">
        <title>Prauserella endophytica sp. nov., an endophytic actinobacterium isolated from Tamarix taklamakanensis.</title>
        <authorList>
            <person name="Liu J.M."/>
            <person name="Habden X."/>
            <person name="Guo L."/>
            <person name="Tuo L."/>
            <person name="Jiang Z.K."/>
            <person name="Liu S.W."/>
            <person name="Liu X.F."/>
            <person name="Chen L."/>
            <person name="Li R.F."/>
            <person name="Zhang Y.Q."/>
            <person name="Sun C.H."/>
        </authorList>
    </citation>
    <scope>NUCLEOTIDE SEQUENCE [LARGE SCALE GENOMIC DNA]</scope>
    <source>
        <strain evidence="3 4">CGMCC 4.7182</strain>
    </source>
</reference>
<gene>
    <name evidence="3" type="ORF">FCN18_36965</name>
</gene>
<sequence>MTHADSSAIEEQADATVDWREQAERGGLPMPGRRRWQPLRVGVVNLWEFDRAEAWFADGRLQLAGANESGKSTLMTLTTLLLLAGDVSSYNIDTLGSATKKFRFYVEPSDHSMDRREKNFKKYRGWAWAEYGRSTDDGPEFFTTLLFAQARVGDNDMSPPTWCTLLGHQRVRSGLTLVESGFPVEPSQVKNIVGFEQHPSGEKYRAAIARTMFDGDAAVLTQLIRVLRVLRTPKIGARFEVDDLATAFRHALPAIDDAEIEQLSQDWDELERMRTEQDNAEQALAAITQFTNKYWLAWAHSEIRQAADPVLATRDDLRQARRNETKEQSTLDKCVNELKSVDEEIGTAETGQQEARTQKETLQEQQEYKEAASATANARSLREQADKAAERARRAAGRVDAANTQFDKARERHDTARDKAEEADRKREQLGRAVATAAGDAGCGELVDELVERGDITRLAHLASHRQKLADHLRGLLHTKDQAEERAGLAYEQFRDAETQHRAALDASAQADSEVEQAIAAVAHRLATWTSQLPEGPPSADLIETWMAQVAAIAEAPQPTPVLKELLLHQHFLPLQSELAGQRQRQQQELTAAVAVRDRIVGEIEELSAQTEPSPPSPSLWSRRPRPEGISDSGAPLWRLVDPLPGTSTEQVALLEATLDAAGLLQAWVTPDGSYRTDRDGHETVWQLDPHTRGADTANSGESQPDSQDAGSPHRQRTLRSVLAPATGLPDNLRDVVEQLLVGVAYIETLNEDTKSAKGTHAAAVEGTHGNNIGTTRAILARDGRWQFAGLTGGAAPAHDGAELLGTAAREAARERRLEQLNIALATAEAQVNGLTQQVADLSVRLDALNTAYNNNPPSDTAVVATVHAARQAAELVTSRARELTKAQDAVRKARDAVETATREVISFADEHQMPRHPEGLEAVAAALAALRTGIGEFDAAGQVAATLHQALARAEQDLRQREEELRTASEESRSEQEEAQRLHTAAEEARVALSLQGQEILNRVAELDSTIKSFDTNLQRLRETQRDLLEARTTAKSRADTATQRRQAVEGQHADALQHWWEHLDTGIPELCGITVSPERSAETAIEDADAVAQAISIVGWEPGTPQAANHARRRWEALTGQLPVLRSQLEALSSRTATLSEPSDTDPTQRPSVDLIIDGSGRPYPPPVAVRILQQQLDQLKANYDAELDHAINELLGSTFVEHLRDRLVEVESLRLRINDKLKASPTTTSALTLQLVRVPVSEERDANEVLKVLEDEGVTFMPAATQAQIKQFLAGRVAEAQETARAHGETDWRKRLEHTLDYRRWFDLKLEYRTASTGKSGKPMWVALERAEHDTFSGGARVVTLLAPFIAALQAMYDQHPDAPRLMWLDEAFDGVDPPNKTALFRLLRACDLDWMMAGPGMLANNPEVPFAAIVTTCRAPKPLPGVFFETMLWNGKATTHITTPDPADLPELVRPLPDGVQAIALDDGLFDTPQ</sequence>
<protein>
    <recommendedName>
        <fullName evidence="5">TIGR02680 family protein</fullName>
    </recommendedName>
</protein>
<evidence type="ECO:0000256" key="2">
    <source>
        <dbReference type="SAM" id="MobiDB-lite"/>
    </source>
</evidence>
<dbReference type="Pfam" id="PF13558">
    <property type="entry name" value="SbcC_Walker_B"/>
    <property type="match status" value="1"/>
</dbReference>
<dbReference type="PANTHER" id="PTHR23159:SF31">
    <property type="entry name" value="CENTROSOME-ASSOCIATED PROTEIN CEP250 ISOFORM X1"/>
    <property type="match status" value="1"/>
</dbReference>
<dbReference type="Gene3D" id="3.40.50.300">
    <property type="entry name" value="P-loop containing nucleotide triphosphate hydrolases"/>
    <property type="match status" value="1"/>
</dbReference>
<comment type="caution">
    <text evidence="3">The sequence shown here is derived from an EMBL/GenBank/DDBJ whole genome shotgun (WGS) entry which is preliminary data.</text>
</comment>
<feature type="region of interest" description="Disordered" evidence="2">
    <location>
        <begin position="345"/>
        <end position="427"/>
    </location>
</feature>
<evidence type="ECO:0000256" key="1">
    <source>
        <dbReference type="SAM" id="Coils"/>
    </source>
</evidence>
<evidence type="ECO:0008006" key="5">
    <source>
        <dbReference type="Google" id="ProtNLM"/>
    </source>
</evidence>